<dbReference type="KEGG" id="vg:65130473"/>
<evidence type="ECO:0000313" key="2">
    <source>
        <dbReference type="EMBL" id="QOR59857.1"/>
    </source>
</evidence>
<protein>
    <recommendedName>
        <fullName evidence="1">DUF7841 domain-containing protein</fullName>
    </recommendedName>
</protein>
<organism evidence="2 3">
    <name type="scientific">uncultured phage cr271_1</name>
    <dbReference type="NCBI Taxonomy" id="2772078"/>
    <lineage>
        <taxon>Viruses</taxon>
        <taxon>Duplodnaviria</taxon>
        <taxon>Heunggongvirae</taxon>
        <taxon>Uroviricota</taxon>
        <taxon>Caudoviricetes</taxon>
        <taxon>Crassvirales</taxon>
        <taxon>Intestiviridae</taxon>
        <taxon>Obtuvirinae</taxon>
        <taxon>Hacihdavirus</taxon>
        <taxon>Hacihdavirus animalis</taxon>
    </lineage>
</organism>
<feature type="domain" description="DUF7841" evidence="1">
    <location>
        <begin position="23"/>
        <end position="149"/>
    </location>
</feature>
<evidence type="ECO:0000313" key="3">
    <source>
        <dbReference type="Proteomes" id="UP000593898"/>
    </source>
</evidence>
<accession>A0A7M1RZJ9</accession>
<reference evidence="2 3" key="1">
    <citation type="submission" date="2020-07" db="EMBL/GenBank/DDBJ databases">
        <title>Taxonomic proposal: Crassvirales, a new order of highly abundant and diverse bacterial viruses.</title>
        <authorList>
            <person name="Shkoporov A.N."/>
            <person name="Stockdale S.R."/>
            <person name="Guerin E."/>
            <person name="Ross R.P."/>
            <person name="Hill C."/>
        </authorList>
    </citation>
    <scope>NUCLEOTIDE SEQUENCE [LARGE SCALE GENOMIC DNA]</scope>
</reference>
<sequence>MVVEHLDTSLMKREGLDTFDVLPQDMIDYLTNYGRHFNKKLMKFAVSKMKRKDSSTGVLTKIVPLSKEEVDALLETYGIKLKNNQLYDYVYVANMCKADFLKSSVPDDQHLAMYVKDVIDDEDACDGLTFTRWLASTRRQGIAIDWEAML</sequence>
<keyword evidence="3" id="KW-1185">Reference proteome</keyword>
<dbReference type="Pfam" id="PF25223">
    <property type="entry name" value="DUF7841"/>
    <property type="match status" value="1"/>
</dbReference>
<dbReference type="InterPro" id="IPR057163">
    <property type="entry name" value="DUF7841"/>
</dbReference>
<name>A0A7M1RZJ9_9CAUD</name>
<proteinExistence type="predicted"/>
<dbReference type="EMBL" id="MT774394">
    <property type="protein sequence ID" value="QOR59857.1"/>
    <property type="molecule type" value="Genomic_DNA"/>
</dbReference>
<dbReference type="RefSeq" id="YP_010112015.1">
    <property type="nucleotide sequence ID" value="NC_055887.1"/>
</dbReference>
<dbReference type="GeneID" id="65130473"/>
<evidence type="ECO:0000259" key="1">
    <source>
        <dbReference type="Pfam" id="PF25223"/>
    </source>
</evidence>
<dbReference type="Proteomes" id="UP000593898">
    <property type="component" value="Segment"/>
</dbReference>